<evidence type="ECO:0000313" key="4">
    <source>
        <dbReference type="EMBL" id="VDN10576.1"/>
    </source>
</evidence>
<gene>
    <name evidence="4" type="ORF">DILT_LOCUS6407</name>
</gene>
<dbReference type="GO" id="GO:0030042">
    <property type="term" value="P:actin filament depolymerization"/>
    <property type="evidence" value="ECO:0007669"/>
    <property type="project" value="InterPro"/>
</dbReference>
<evidence type="ECO:0000259" key="3">
    <source>
        <dbReference type="PROSITE" id="PS51263"/>
    </source>
</evidence>
<keyword evidence="2" id="KW-0009">Actin-binding</keyword>
<keyword evidence="5" id="KW-1185">Reference proteome</keyword>
<evidence type="ECO:0000256" key="1">
    <source>
        <dbReference type="ARBA" id="ARBA00006844"/>
    </source>
</evidence>
<dbReference type="AlphaFoldDB" id="A0A3P7NYF2"/>
<dbReference type="Gene3D" id="3.40.20.10">
    <property type="entry name" value="Severin"/>
    <property type="match status" value="1"/>
</dbReference>
<dbReference type="Pfam" id="PF00241">
    <property type="entry name" value="Cofilin_ADF"/>
    <property type="match status" value="1"/>
</dbReference>
<proteinExistence type="inferred from homology"/>
<dbReference type="GO" id="GO:0015629">
    <property type="term" value="C:actin cytoskeleton"/>
    <property type="evidence" value="ECO:0007669"/>
    <property type="project" value="InterPro"/>
</dbReference>
<dbReference type="OrthoDB" id="10249245at2759"/>
<dbReference type="PROSITE" id="PS51263">
    <property type="entry name" value="ADF_H"/>
    <property type="match status" value="1"/>
</dbReference>
<dbReference type="PANTHER" id="PTHR11913">
    <property type="entry name" value="COFILIN-RELATED"/>
    <property type="match status" value="1"/>
</dbReference>
<dbReference type="EMBL" id="UYRU01049460">
    <property type="protein sequence ID" value="VDN10576.1"/>
    <property type="molecule type" value="Genomic_DNA"/>
</dbReference>
<organism evidence="4 5">
    <name type="scientific">Dibothriocephalus latus</name>
    <name type="common">Fish tapeworm</name>
    <name type="synonym">Diphyllobothrium latum</name>
    <dbReference type="NCBI Taxonomy" id="60516"/>
    <lineage>
        <taxon>Eukaryota</taxon>
        <taxon>Metazoa</taxon>
        <taxon>Spiralia</taxon>
        <taxon>Lophotrochozoa</taxon>
        <taxon>Platyhelminthes</taxon>
        <taxon>Cestoda</taxon>
        <taxon>Eucestoda</taxon>
        <taxon>Diphyllobothriidea</taxon>
        <taxon>Diphyllobothriidae</taxon>
        <taxon>Dibothriocephalus</taxon>
    </lineage>
</organism>
<evidence type="ECO:0000256" key="2">
    <source>
        <dbReference type="ARBA" id="ARBA00023203"/>
    </source>
</evidence>
<dbReference type="GO" id="GO:0003779">
    <property type="term" value="F:actin binding"/>
    <property type="evidence" value="ECO:0007669"/>
    <property type="project" value="UniProtKB-KW"/>
</dbReference>
<accession>A0A3P7NYF2</accession>
<dbReference type="CDD" id="cd11286">
    <property type="entry name" value="ADF_cofilin_like"/>
    <property type="match status" value="1"/>
</dbReference>
<dbReference type="SUPFAM" id="SSF55753">
    <property type="entry name" value="Actin depolymerizing proteins"/>
    <property type="match status" value="1"/>
</dbReference>
<dbReference type="InterPro" id="IPR017904">
    <property type="entry name" value="ADF/Cofilin"/>
</dbReference>
<dbReference type="SMART" id="SM00102">
    <property type="entry name" value="ADF"/>
    <property type="match status" value="1"/>
</dbReference>
<dbReference type="InterPro" id="IPR029006">
    <property type="entry name" value="ADF-H/Gelsolin-like_dom_sf"/>
</dbReference>
<protein>
    <recommendedName>
        <fullName evidence="3">ADF-H domain-containing protein</fullName>
    </recommendedName>
</protein>
<sequence length="137" mass="15552">MASGVTCTDACLDKFTELKLKKSCRYVLYKIVNEKEIVIDKIGERSCTFEDFKEELKSCLNDARYSVFDFEPSENKPSLIFVTWIPDTATVRTKMLYASSLDALKTKLVGIKAVIQLTCIDDVTPEYFVSCLPTPRN</sequence>
<dbReference type="Proteomes" id="UP000281553">
    <property type="component" value="Unassembled WGS sequence"/>
</dbReference>
<dbReference type="InterPro" id="IPR002108">
    <property type="entry name" value="ADF-H"/>
</dbReference>
<feature type="domain" description="ADF-H" evidence="3">
    <location>
        <begin position="2"/>
        <end position="133"/>
    </location>
</feature>
<evidence type="ECO:0000313" key="5">
    <source>
        <dbReference type="Proteomes" id="UP000281553"/>
    </source>
</evidence>
<comment type="similarity">
    <text evidence="1">Belongs to the actin-binding proteins ADF family.</text>
</comment>
<reference evidence="4 5" key="1">
    <citation type="submission" date="2018-11" db="EMBL/GenBank/DDBJ databases">
        <authorList>
            <consortium name="Pathogen Informatics"/>
        </authorList>
    </citation>
    <scope>NUCLEOTIDE SEQUENCE [LARGE SCALE GENOMIC DNA]</scope>
</reference>
<name>A0A3P7NYF2_DIBLA</name>